<evidence type="ECO:0000259" key="8">
    <source>
        <dbReference type="PROSITE" id="PS50893"/>
    </source>
</evidence>
<dbReference type="AlphaFoldDB" id="A0A183DBF5"/>
<reference evidence="9 10" key="2">
    <citation type="submission" date="2018-11" db="EMBL/GenBank/DDBJ databases">
        <authorList>
            <consortium name="Pathogen Informatics"/>
        </authorList>
    </citation>
    <scope>NUCLEOTIDE SEQUENCE [LARGE SCALE GENOMIC DNA]</scope>
</reference>
<keyword evidence="4" id="KW-0547">Nucleotide-binding</keyword>
<evidence type="ECO:0000256" key="5">
    <source>
        <dbReference type="ARBA" id="ARBA00022840"/>
    </source>
</evidence>
<evidence type="ECO:0000256" key="6">
    <source>
        <dbReference type="ARBA" id="ARBA00022989"/>
    </source>
</evidence>
<dbReference type="Proteomes" id="UP000271098">
    <property type="component" value="Unassembled WGS sequence"/>
</dbReference>
<dbReference type="InterPro" id="IPR027417">
    <property type="entry name" value="P-loop_NTPase"/>
</dbReference>
<dbReference type="GO" id="GO:0016887">
    <property type="term" value="F:ATP hydrolysis activity"/>
    <property type="evidence" value="ECO:0007669"/>
    <property type="project" value="InterPro"/>
</dbReference>
<dbReference type="InterPro" id="IPR003593">
    <property type="entry name" value="AAA+_ATPase"/>
</dbReference>
<dbReference type="EMBL" id="UYRT01013610">
    <property type="protein sequence ID" value="VDK53205.1"/>
    <property type="molecule type" value="Genomic_DNA"/>
</dbReference>
<keyword evidence="10" id="KW-1185">Reference proteome</keyword>
<dbReference type="OrthoDB" id="6500128at2759"/>
<dbReference type="GO" id="GO:0016020">
    <property type="term" value="C:membrane"/>
    <property type="evidence" value="ECO:0007669"/>
    <property type="project" value="UniProtKB-SubCell"/>
</dbReference>
<evidence type="ECO:0000313" key="10">
    <source>
        <dbReference type="Proteomes" id="UP000271098"/>
    </source>
</evidence>
<dbReference type="PROSITE" id="PS50893">
    <property type="entry name" value="ABC_TRANSPORTER_2"/>
    <property type="match status" value="1"/>
</dbReference>
<keyword evidence="5" id="KW-0067">ATP-binding</keyword>
<dbReference type="GO" id="GO:0042626">
    <property type="term" value="F:ATPase-coupled transmembrane transporter activity"/>
    <property type="evidence" value="ECO:0007669"/>
    <property type="project" value="TreeGrafter"/>
</dbReference>
<reference evidence="11" key="1">
    <citation type="submission" date="2016-06" db="UniProtKB">
        <authorList>
            <consortium name="WormBaseParasite"/>
        </authorList>
    </citation>
    <scope>IDENTIFICATION</scope>
</reference>
<protein>
    <submittedName>
        <fullName evidence="11">ABC transporter domain-containing protein</fullName>
    </submittedName>
</protein>
<dbReference type="SMART" id="SM00382">
    <property type="entry name" value="AAA"/>
    <property type="match status" value="1"/>
</dbReference>
<dbReference type="PANTHER" id="PTHR24221">
    <property type="entry name" value="ATP-BINDING CASSETTE SUB-FAMILY B"/>
    <property type="match status" value="1"/>
</dbReference>
<dbReference type="WBParaSite" id="GPUH_0000605401-mRNA-1">
    <property type="protein sequence ID" value="GPUH_0000605401-mRNA-1"/>
    <property type="gene ID" value="GPUH_0000605401"/>
</dbReference>
<dbReference type="PANTHER" id="PTHR24221:SF455">
    <property type="entry name" value="MULTIDRUG RESISTANCE PROTEIN PGP-3"/>
    <property type="match status" value="1"/>
</dbReference>
<keyword evidence="7" id="KW-0472">Membrane</keyword>
<keyword evidence="2" id="KW-0813">Transport</keyword>
<evidence type="ECO:0000256" key="7">
    <source>
        <dbReference type="ARBA" id="ARBA00023136"/>
    </source>
</evidence>
<organism evidence="11">
    <name type="scientific">Gongylonema pulchrum</name>
    <dbReference type="NCBI Taxonomy" id="637853"/>
    <lineage>
        <taxon>Eukaryota</taxon>
        <taxon>Metazoa</taxon>
        <taxon>Ecdysozoa</taxon>
        <taxon>Nematoda</taxon>
        <taxon>Chromadorea</taxon>
        <taxon>Rhabditida</taxon>
        <taxon>Spirurina</taxon>
        <taxon>Spiruromorpha</taxon>
        <taxon>Spiruroidea</taxon>
        <taxon>Gongylonematidae</taxon>
        <taxon>Gongylonema</taxon>
    </lineage>
</organism>
<evidence type="ECO:0000256" key="1">
    <source>
        <dbReference type="ARBA" id="ARBA00004141"/>
    </source>
</evidence>
<gene>
    <name evidence="9" type="ORF">GPUH_LOCUS6046</name>
</gene>
<dbReference type="InterPro" id="IPR017871">
    <property type="entry name" value="ABC_transporter-like_CS"/>
</dbReference>
<evidence type="ECO:0000313" key="11">
    <source>
        <dbReference type="WBParaSite" id="GPUH_0000605401-mRNA-1"/>
    </source>
</evidence>
<dbReference type="InterPro" id="IPR039421">
    <property type="entry name" value="Type_1_exporter"/>
</dbReference>
<evidence type="ECO:0000256" key="4">
    <source>
        <dbReference type="ARBA" id="ARBA00022741"/>
    </source>
</evidence>
<accession>A0A183DBF5</accession>
<evidence type="ECO:0000256" key="3">
    <source>
        <dbReference type="ARBA" id="ARBA00022692"/>
    </source>
</evidence>
<feature type="domain" description="ABC transporter" evidence="8">
    <location>
        <begin position="20"/>
        <end position="220"/>
    </location>
</feature>
<dbReference type="GO" id="GO:0005524">
    <property type="term" value="F:ATP binding"/>
    <property type="evidence" value="ECO:0007669"/>
    <property type="project" value="UniProtKB-KW"/>
</dbReference>
<keyword evidence="6" id="KW-1133">Transmembrane helix</keyword>
<evidence type="ECO:0000256" key="2">
    <source>
        <dbReference type="ARBA" id="ARBA00022448"/>
    </source>
</evidence>
<dbReference type="PROSITE" id="PS00211">
    <property type="entry name" value="ABC_TRANSPORTER_1"/>
    <property type="match status" value="1"/>
</dbReference>
<name>A0A183DBF5_9BILA</name>
<dbReference type="Pfam" id="PF00005">
    <property type="entry name" value="ABC_tran"/>
    <property type="match status" value="1"/>
</dbReference>
<dbReference type="InterPro" id="IPR003439">
    <property type="entry name" value="ABC_transporter-like_ATP-bd"/>
</dbReference>
<dbReference type="Gene3D" id="3.40.50.300">
    <property type="entry name" value="P-loop containing nucleotide triphosphate hydrolases"/>
    <property type="match status" value="1"/>
</dbReference>
<comment type="subcellular location">
    <subcellularLocation>
        <location evidence="1">Membrane</location>
        <topology evidence="1">Multi-pass membrane protein</topology>
    </subcellularLocation>
</comment>
<dbReference type="FunFam" id="3.40.50.300:FF:000967">
    <property type="entry name" value="ABC multidrug transporter mdr4"/>
    <property type="match status" value="1"/>
</dbReference>
<keyword evidence="3" id="KW-0812">Transmembrane</keyword>
<proteinExistence type="predicted"/>
<dbReference type="SUPFAM" id="SSF52540">
    <property type="entry name" value="P-loop containing nucleoside triphosphate hydrolases"/>
    <property type="match status" value="1"/>
</dbReference>
<evidence type="ECO:0000313" key="9">
    <source>
        <dbReference type="EMBL" id="VDK53205.1"/>
    </source>
</evidence>
<sequence>CIFEKKSNFSFFFQPAQGNVQLKDVSFAYPTCRRQMVLNKLSLTASFGRTIALVGPSGCGKSTVIQLLERFYDVTGGVLVIDGRDIKSYNIRHLRSNIALVGQEPTLFNITIRDNIAYGMENVAQEDVEAAAKLANIHGFIITLPQGYDTVVGSKGNQLSGGQKQRIAIARAIIKNPKILLLDEATSALDTESEKVAIFFYNFFFEILHFSVKHYFEDKIYQRNL</sequence>